<dbReference type="Proteomes" id="UP001271648">
    <property type="component" value="Unassembled WGS sequence"/>
</dbReference>
<reference evidence="1 2" key="1">
    <citation type="submission" date="2023-06" db="EMBL/GenBank/DDBJ databases">
        <title>Sporosarcina sp. nov., isolated from Korean traditional fermented seafood 'Jeotgal'.</title>
        <authorList>
            <person name="Yang A.I."/>
            <person name="Shin N.-R."/>
        </authorList>
    </citation>
    <scope>NUCLEOTIDE SEQUENCE [LARGE SCALE GENOMIC DNA]</scope>
    <source>
        <strain evidence="1 2">KCTC43456</strain>
    </source>
</reference>
<dbReference type="EMBL" id="JAUBDJ010000015">
    <property type="protein sequence ID" value="MDW0118620.1"/>
    <property type="molecule type" value="Genomic_DNA"/>
</dbReference>
<accession>A0AAW9AE59</accession>
<name>A0AAW9AE59_9BACL</name>
<proteinExistence type="predicted"/>
<dbReference type="AlphaFoldDB" id="A0AAW9AE59"/>
<evidence type="ECO:0000313" key="1">
    <source>
        <dbReference type="EMBL" id="MDW0118620.1"/>
    </source>
</evidence>
<evidence type="ECO:0000313" key="2">
    <source>
        <dbReference type="Proteomes" id="UP001271648"/>
    </source>
</evidence>
<keyword evidence="2" id="KW-1185">Reference proteome</keyword>
<sequence>MEKNSKRIWISSEIFYWDSSSTGGTVLSQEPISRAYSIWEHAKTLIEGNNSKFALADGVTNLKRSYNHRLNHIETLYSFRIINIKNKPKGYLELLESFQIVRPYIMDNLRLIRNAIEHNDAPPPDINRCKELLDVVWYFLKSTDKLVQLLQETCFELENEDSHGEAKYWFEPTINYGNPFSILIRGNFPRDLVSYEEKIGFFMIDKKNPISEEQKRFPFHIKEYGSCFSIFGPVKLETIEIEKLVSKVITAY</sequence>
<gene>
    <name evidence="1" type="ORF">QTL97_16970</name>
</gene>
<dbReference type="RefSeq" id="WP_283734295.1">
    <property type="nucleotide sequence ID" value="NZ_CP125968.1"/>
</dbReference>
<evidence type="ECO:0008006" key="3">
    <source>
        <dbReference type="Google" id="ProtNLM"/>
    </source>
</evidence>
<organism evidence="1 2">
    <name type="scientific">Sporosarcina thermotolerans</name>
    <dbReference type="NCBI Taxonomy" id="633404"/>
    <lineage>
        <taxon>Bacteria</taxon>
        <taxon>Bacillati</taxon>
        <taxon>Bacillota</taxon>
        <taxon>Bacilli</taxon>
        <taxon>Bacillales</taxon>
        <taxon>Caryophanaceae</taxon>
        <taxon>Sporosarcina</taxon>
    </lineage>
</organism>
<comment type="caution">
    <text evidence="1">The sequence shown here is derived from an EMBL/GenBank/DDBJ whole genome shotgun (WGS) entry which is preliminary data.</text>
</comment>
<protein>
    <recommendedName>
        <fullName evidence="3">DUF4145 domain-containing protein</fullName>
    </recommendedName>
</protein>